<dbReference type="SUPFAM" id="SSF51182">
    <property type="entry name" value="RmlC-like cupins"/>
    <property type="match status" value="1"/>
</dbReference>
<dbReference type="RefSeq" id="WP_092073971.1">
    <property type="nucleotide sequence ID" value="NZ_FNHB01000007.1"/>
</dbReference>
<dbReference type="InterPro" id="IPR050807">
    <property type="entry name" value="TransReg_Diox_bact_type"/>
</dbReference>
<dbReference type="Gene3D" id="1.10.260.40">
    <property type="entry name" value="lambda repressor-like DNA-binding domains"/>
    <property type="match status" value="1"/>
</dbReference>
<dbReference type="Pfam" id="PF01381">
    <property type="entry name" value="HTH_3"/>
    <property type="match status" value="1"/>
</dbReference>
<proteinExistence type="predicted"/>
<accession>A0A1G9VQ66</accession>
<dbReference type="PANTHER" id="PTHR46797:SF23">
    <property type="entry name" value="HTH-TYPE TRANSCRIPTIONAL REGULATOR SUTR"/>
    <property type="match status" value="1"/>
</dbReference>
<dbReference type="InterPro" id="IPR001387">
    <property type="entry name" value="Cro/C1-type_HTH"/>
</dbReference>
<reference evidence="5 6" key="1">
    <citation type="submission" date="2016-10" db="EMBL/GenBank/DDBJ databases">
        <authorList>
            <person name="de Groot N.N."/>
        </authorList>
    </citation>
    <scope>NUCLEOTIDE SEQUENCE [LARGE SCALE GENOMIC DNA]</scope>
    <source>
        <strain evidence="5 6">DSM 1736</strain>
    </source>
</reference>
<dbReference type="Proteomes" id="UP000214880">
    <property type="component" value="Unassembled WGS sequence"/>
</dbReference>
<dbReference type="PROSITE" id="PS50943">
    <property type="entry name" value="HTH_CROC1"/>
    <property type="match status" value="1"/>
</dbReference>
<feature type="domain" description="HTH cro/C1-type" evidence="4">
    <location>
        <begin position="12"/>
        <end position="66"/>
    </location>
</feature>
<dbReference type="GO" id="GO:0003677">
    <property type="term" value="F:DNA binding"/>
    <property type="evidence" value="ECO:0007669"/>
    <property type="project" value="UniProtKB-KW"/>
</dbReference>
<organism evidence="5 6">
    <name type="scientific">Dendrosporobacter quercicolus</name>
    <dbReference type="NCBI Taxonomy" id="146817"/>
    <lineage>
        <taxon>Bacteria</taxon>
        <taxon>Bacillati</taxon>
        <taxon>Bacillota</taxon>
        <taxon>Negativicutes</taxon>
        <taxon>Selenomonadales</taxon>
        <taxon>Sporomusaceae</taxon>
        <taxon>Dendrosporobacter</taxon>
    </lineage>
</organism>
<evidence type="ECO:0000256" key="2">
    <source>
        <dbReference type="ARBA" id="ARBA00023125"/>
    </source>
</evidence>
<dbReference type="Pfam" id="PF07883">
    <property type="entry name" value="Cupin_2"/>
    <property type="match status" value="1"/>
</dbReference>
<protein>
    <submittedName>
        <fullName evidence="5">Transcriptional regulator, XRE family with cupin sensor</fullName>
    </submittedName>
</protein>
<dbReference type="EMBL" id="FNHB01000007">
    <property type="protein sequence ID" value="SDM74362.1"/>
    <property type="molecule type" value="Genomic_DNA"/>
</dbReference>
<evidence type="ECO:0000256" key="3">
    <source>
        <dbReference type="ARBA" id="ARBA00023163"/>
    </source>
</evidence>
<dbReference type="GO" id="GO:0005829">
    <property type="term" value="C:cytosol"/>
    <property type="evidence" value="ECO:0007669"/>
    <property type="project" value="TreeGrafter"/>
</dbReference>
<dbReference type="InterPro" id="IPR013096">
    <property type="entry name" value="Cupin_2"/>
</dbReference>
<dbReference type="InterPro" id="IPR010982">
    <property type="entry name" value="Lambda_DNA-bd_dom_sf"/>
</dbReference>
<dbReference type="STRING" id="146817.SAMN04488502_1077"/>
<dbReference type="InterPro" id="IPR011051">
    <property type="entry name" value="RmlC_Cupin_sf"/>
</dbReference>
<sequence>MQDLSLVIAANLKRIREEKKLSLDKASELTKVSKSMLGQIERGESNPTINTIWRIASGLKVSFTSLIHLPQADAVIVRRAEVEPLIEDGGRYRVYPVFPYEDGRRFELYLVEIDQGGCYHSTHPHVDGSKEFITVMAGELTLLTNGQTYTLQQGDSICFRADKPHAYKNTGRELIRLSMAIDYPATVAAG</sequence>
<dbReference type="SUPFAM" id="SSF47413">
    <property type="entry name" value="lambda repressor-like DNA-binding domains"/>
    <property type="match status" value="1"/>
</dbReference>
<evidence type="ECO:0000256" key="1">
    <source>
        <dbReference type="ARBA" id="ARBA00023015"/>
    </source>
</evidence>
<evidence type="ECO:0000313" key="6">
    <source>
        <dbReference type="Proteomes" id="UP000214880"/>
    </source>
</evidence>
<name>A0A1G9VQ66_9FIRM</name>
<keyword evidence="2" id="KW-0238">DNA-binding</keyword>
<dbReference type="CDD" id="cd02209">
    <property type="entry name" value="cupin_XRE_C"/>
    <property type="match status" value="1"/>
</dbReference>
<keyword evidence="3" id="KW-0804">Transcription</keyword>
<dbReference type="InterPro" id="IPR014710">
    <property type="entry name" value="RmlC-like_jellyroll"/>
</dbReference>
<dbReference type="SMART" id="SM00530">
    <property type="entry name" value="HTH_XRE"/>
    <property type="match status" value="1"/>
</dbReference>
<dbReference type="AlphaFoldDB" id="A0A1G9VQ66"/>
<keyword evidence="1" id="KW-0805">Transcription regulation</keyword>
<gene>
    <name evidence="5" type="ORF">SAMN04488502_1077</name>
</gene>
<dbReference type="PANTHER" id="PTHR46797">
    <property type="entry name" value="HTH-TYPE TRANSCRIPTIONAL REGULATOR"/>
    <property type="match status" value="1"/>
</dbReference>
<dbReference type="CDD" id="cd00093">
    <property type="entry name" value="HTH_XRE"/>
    <property type="match status" value="1"/>
</dbReference>
<dbReference type="OrthoDB" id="9781521at2"/>
<dbReference type="Gene3D" id="2.60.120.10">
    <property type="entry name" value="Jelly Rolls"/>
    <property type="match status" value="1"/>
</dbReference>
<evidence type="ECO:0000259" key="4">
    <source>
        <dbReference type="PROSITE" id="PS50943"/>
    </source>
</evidence>
<dbReference type="GO" id="GO:0003700">
    <property type="term" value="F:DNA-binding transcription factor activity"/>
    <property type="evidence" value="ECO:0007669"/>
    <property type="project" value="TreeGrafter"/>
</dbReference>
<evidence type="ECO:0000313" key="5">
    <source>
        <dbReference type="EMBL" id="SDM74362.1"/>
    </source>
</evidence>
<keyword evidence="6" id="KW-1185">Reference proteome</keyword>